<evidence type="ECO:0000313" key="3">
    <source>
        <dbReference type="Proteomes" id="UP000004688"/>
    </source>
</evidence>
<dbReference type="STRING" id="391616.OA238_c20730"/>
<dbReference type="HOGENOM" id="CLU_2618530_0_0_5"/>
<dbReference type="Proteomes" id="UP000004688">
    <property type="component" value="Chromosome"/>
</dbReference>
<feature type="domain" description="Hedgehog/Intein (Hint)" evidence="1">
    <location>
        <begin position="1"/>
        <end position="77"/>
    </location>
</feature>
<dbReference type="eggNOG" id="COG2931">
    <property type="taxonomic scope" value="Bacteria"/>
</dbReference>
<accession>M9RHV0</accession>
<dbReference type="InterPro" id="IPR028992">
    <property type="entry name" value="Hedgehog/Intein_dom"/>
</dbReference>
<evidence type="ECO:0000313" key="2">
    <source>
        <dbReference type="EMBL" id="AGI72169.1"/>
    </source>
</evidence>
<name>M9RHV0_9RHOB</name>
<keyword evidence="3" id="KW-1185">Reference proteome</keyword>
<protein>
    <recommendedName>
        <fullName evidence="1">Hedgehog/Intein (Hint) domain-containing protein</fullName>
    </recommendedName>
</protein>
<reference evidence="2 3" key="1">
    <citation type="journal article" date="2013" name="PLoS ONE">
        <title>Poles Apart: Arctic and Antarctic Octadecabacter strains Share High Genome Plasticity and a New Type of Xanthorhodopsin.</title>
        <authorList>
            <person name="Vollmers J."/>
            <person name="Voget S."/>
            <person name="Dietrich S."/>
            <person name="Gollnow K."/>
            <person name="Smits M."/>
            <person name="Meyer K."/>
            <person name="Brinkhoff T."/>
            <person name="Simon M."/>
            <person name="Daniel R."/>
        </authorList>
    </citation>
    <scope>NUCLEOTIDE SEQUENCE [LARGE SCALE GENOMIC DNA]</scope>
    <source>
        <strain evidence="2 3">238</strain>
    </source>
</reference>
<dbReference type="SUPFAM" id="SSF51294">
    <property type="entry name" value="Hedgehog/intein (Hint) domain"/>
    <property type="match status" value="1"/>
</dbReference>
<dbReference type="InterPro" id="IPR036844">
    <property type="entry name" value="Hint_dom_sf"/>
</dbReference>
<dbReference type="OrthoDB" id="6305173at2"/>
<dbReference type="KEGG" id="oar:OA238_c20730"/>
<organism evidence="2 3">
    <name type="scientific">Octadecabacter arcticus 238</name>
    <dbReference type="NCBI Taxonomy" id="391616"/>
    <lineage>
        <taxon>Bacteria</taxon>
        <taxon>Pseudomonadati</taxon>
        <taxon>Pseudomonadota</taxon>
        <taxon>Alphaproteobacteria</taxon>
        <taxon>Rhodobacterales</taxon>
        <taxon>Roseobacteraceae</taxon>
        <taxon>Octadecabacter</taxon>
    </lineage>
</organism>
<gene>
    <name evidence="2" type="ORF">OA238_c20730</name>
</gene>
<dbReference type="AlphaFoldDB" id="M9RHV0"/>
<evidence type="ECO:0000259" key="1">
    <source>
        <dbReference type="Pfam" id="PF13403"/>
    </source>
</evidence>
<sequence>MPMSDMIVSPNHRILLNGPRLTVNFGEDEVLVAAKHLVGMHCVEKVAPRNVSYLHRLCARHEVLMVDAIWTESFQLGA</sequence>
<dbReference type="EMBL" id="CP003742">
    <property type="protein sequence ID" value="AGI72169.1"/>
    <property type="molecule type" value="Genomic_DNA"/>
</dbReference>
<dbReference type="Pfam" id="PF13403">
    <property type="entry name" value="Hint_2"/>
    <property type="match status" value="1"/>
</dbReference>
<proteinExistence type="predicted"/>